<feature type="region of interest" description="Disordered" evidence="1">
    <location>
        <begin position="361"/>
        <end position="384"/>
    </location>
</feature>
<reference evidence="2" key="3">
    <citation type="submission" date="2025-09" db="UniProtKB">
        <authorList>
            <consortium name="Ensembl"/>
        </authorList>
    </citation>
    <scope>IDENTIFICATION</scope>
    <source>
        <strain evidence="2">Thoroughbred</strain>
    </source>
</reference>
<dbReference type="PANTHER" id="PTHR16246:SF2">
    <property type="entry name" value="HOST CELL FACTOR C1 REGULATOR 1"/>
    <property type="match status" value="1"/>
</dbReference>
<organism evidence="2 3">
    <name type="scientific">Equus caballus</name>
    <name type="common">Horse</name>
    <dbReference type="NCBI Taxonomy" id="9796"/>
    <lineage>
        <taxon>Eukaryota</taxon>
        <taxon>Metazoa</taxon>
        <taxon>Chordata</taxon>
        <taxon>Craniata</taxon>
        <taxon>Vertebrata</taxon>
        <taxon>Euteleostomi</taxon>
        <taxon>Mammalia</taxon>
        <taxon>Eutheria</taxon>
        <taxon>Laurasiatheria</taxon>
        <taxon>Perissodactyla</taxon>
        <taxon>Equidae</taxon>
        <taxon>Equus</taxon>
    </lineage>
</organism>
<dbReference type="Ensembl" id="ENSECAT00000075664.2">
    <property type="protein sequence ID" value="ENSECAP00000050289.2"/>
    <property type="gene ID" value="ENSECAG00000021500.4"/>
</dbReference>
<dbReference type="Proteomes" id="UP000002281">
    <property type="component" value="Chromosome 13"/>
</dbReference>
<evidence type="ECO:0000313" key="2">
    <source>
        <dbReference type="Ensembl" id="ENSECAP00000050289.2"/>
    </source>
</evidence>
<evidence type="ECO:0000256" key="1">
    <source>
        <dbReference type="SAM" id="MobiDB-lite"/>
    </source>
</evidence>
<evidence type="ECO:0000313" key="4">
    <source>
        <dbReference type="VGNC" id="VGNC:18708"/>
    </source>
</evidence>
<dbReference type="VGNC" id="VGNC:18708">
    <property type="gene designation" value="HCFC1R1"/>
</dbReference>
<accession>A0A5F5PR34</accession>
<evidence type="ECO:0000313" key="3">
    <source>
        <dbReference type="Proteomes" id="UP000002281"/>
    </source>
</evidence>
<gene>
    <name evidence="2 4" type="primary">HCFC1R1</name>
    <name evidence="2" type="synonym">CLDN6</name>
</gene>
<name>A0A5F5PR34_HORSE</name>
<feature type="region of interest" description="Disordered" evidence="1">
    <location>
        <begin position="1"/>
        <end position="39"/>
    </location>
</feature>
<proteinExistence type="predicted"/>
<reference evidence="2 3" key="1">
    <citation type="journal article" date="2009" name="Science">
        <title>Genome sequence, comparative analysis, and population genetics of the domestic horse.</title>
        <authorList>
            <consortium name="Broad Institute Genome Sequencing Platform"/>
            <consortium name="Broad Institute Whole Genome Assembly Team"/>
            <person name="Wade C.M."/>
            <person name="Giulotto E."/>
            <person name="Sigurdsson S."/>
            <person name="Zoli M."/>
            <person name="Gnerre S."/>
            <person name="Imsland F."/>
            <person name="Lear T.L."/>
            <person name="Adelson D.L."/>
            <person name="Bailey E."/>
            <person name="Bellone R.R."/>
            <person name="Bloecker H."/>
            <person name="Distl O."/>
            <person name="Edgar R.C."/>
            <person name="Garber M."/>
            <person name="Leeb T."/>
            <person name="Mauceli E."/>
            <person name="MacLeod J.N."/>
            <person name="Penedo M.C.T."/>
            <person name="Raison J.M."/>
            <person name="Sharpe T."/>
            <person name="Vogel J."/>
            <person name="Andersson L."/>
            <person name="Antczak D.F."/>
            <person name="Biagi T."/>
            <person name="Binns M.M."/>
            <person name="Chowdhary B.P."/>
            <person name="Coleman S.J."/>
            <person name="Della Valle G."/>
            <person name="Fryc S."/>
            <person name="Guerin G."/>
            <person name="Hasegawa T."/>
            <person name="Hill E.W."/>
            <person name="Jurka J."/>
            <person name="Kiialainen A."/>
            <person name="Lindgren G."/>
            <person name="Liu J."/>
            <person name="Magnani E."/>
            <person name="Mickelson J.R."/>
            <person name="Murray J."/>
            <person name="Nergadze S.G."/>
            <person name="Onofrio R."/>
            <person name="Pedroni S."/>
            <person name="Piras M.F."/>
            <person name="Raudsepp T."/>
            <person name="Rocchi M."/>
            <person name="Roeed K.H."/>
            <person name="Ryder O.A."/>
            <person name="Searle S."/>
            <person name="Skow L."/>
            <person name="Swinburne J.E."/>
            <person name="Syvaenen A.C."/>
            <person name="Tozaki T."/>
            <person name="Valberg S.J."/>
            <person name="Vaudin M."/>
            <person name="White J.R."/>
            <person name="Zody M.C."/>
            <person name="Lander E.S."/>
            <person name="Lindblad-Toh K."/>
        </authorList>
    </citation>
    <scope>NUCLEOTIDE SEQUENCE [LARGE SCALE GENOMIC DNA]</scope>
    <source>
        <strain evidence="2 3">Thoroughbred</strain>
    </source>
</reference>
<protein>
    <submittedName>
        <fullName evidence="2">Host cell factor C1 regulator 1</fullName>
    </submittedName>
</protein>
<dbReference type="AlphaFoldDB" id="A0A5F5PR34"/>
<reference evidence="2" key="2">
    <citation type="submission" date="2025-08" db="UniProtKB">
        <authorList>
            <consortium name="Ensembl"/>
        </authorList>
    </citation>
    <scope>IDENTIFICATION</scope>
    <source>
        <strain evidence="2">Thoroughbred</strain>
    </source>
</reference>
<feature type="region of interest" description="Disordered" evidence="1">
    <location>
        <begin position="137"/>
        <end position="193"/>
    </location>
</feature>
<dbReference type="Bgee" id="ENSECAG00000021500">
    <property type="expression patterns" value="Expressed in gluteus medius and 23 other cell types or tissues"/>
</dbReference>
<feature type="compositionally biased region" description="Pro residues" evidence="1">
    <location>
        <begin position="96"/>
        <end position="111"/>
    </location>
</feature>
<dbReference type="Pfam" id="PF15226">
    <property type="entry name" value="HPIP"/>
    <property type="match status" value="1"/>
</dbReference>
<feature type="region of interest" description="Disordered" evidence="1">
    <location>
        <begin position="288"/>
        <end position="333"/>
    </location>
</feature>
<keyword evidence="3" id="KW-1185">Reference proteome</keyword>
<sequence>MDYKAQKAPRTTPASPDRGARRAAQLAPSRELQVPECSARDAISPIPTCTRAALLPGTPPPQHRWPTWRESSCRVPTRAPGTEVTATKIPDTKWRPPQPRYAGSPPPPCQTDPPSSRAPPVFHACAEPPHCARLRSRPSRWATPSGSAPVAWIPPLPTGPRTPMILQQPLERGPPGRAQRDPRAASGAPRGLDTREPLRKQFLSEENMATHFSRLSLHNDHPYCSPPMAFLAALPPLRPGSRKAVPAQGPGSGRPPRWATAAGRRLEERQRLGAGLESVKLRLRKVGRSSRGHRASKWRSRDSSSIWVSPTAGPGASRHPGQMRAQRAQSRASPIDEFRIRAPAAAGLGSLPLPGRWSGDVIASLRPPPPPPSPHSAGSYESLRTASQLLSTSTSTSSWPLLACKSWGSS</sequence>
<dbReference type="PANTHER" id="PTHR16246">
    <property type="entry name" value="HOST CELL FACTOR C1 REGULATOR 1"/>
    <property type="match status" value="1"/>
</dbReference>
<feature type="compositionally biased region" description="Basic residues" evidence="1">
    <location>
        <begin position="288"/>
        <end position="298"/>
    </location>
</feature>
<feature type="region of interest" description="Disordered" evidence="1">
    <location>
        <begin position="54"/>
        <end position="119"/>
    </location>
</feature>
<dbReference type="ExpressionAtlas" id="A0A5F5PR34">
    <property type="expression patterns" value="baseline"/>
</dbReference>
<dbReference type="InterPro" id="IPR029195">
    <property type="entry name" value="HCFC1R1"/>
</dbReference>
<dbReference type="GeneTree" id="ENSGT00390000015785"/>